<dbReference type="Proteomes" id="UP001268683">
    <property type="component" value="Chromosome"/>
</dbReference>
<feature type="compositionally biased region" description="Polar residues" evidence="2">
    <location>
        <begin position="124"/>
        <end position="152"/>
    </location>
</feature>
<dbReference type="RefSeq" id="WP_310798735.1">
    <property type="nucleotide sequence ID" value="NZ_CP123872.1"/>
</dbReference>
<accession>A0AA52EDV1</accession>
<dbReference type="InterPro" id="IPR011990">
    <property type="entry name" value="TPR-like_helical_dom_sf"/>
</dbReference>
<sequence length="300" mass="33143">MRIFLAVVLLVSGTIFSVGDAHAQSRKELNAKITNLDLLVQQLKIDLKRAADGDGKKMRIIIADMSAKMTSLERQLRALTGRLEEMEERQRQFSTEIDGLRQEMAFQLQALKAAPATEVPTEDAGQSEQNATNVDSTAIESSSTVEATTPTNRAPEALVNEGVSTAITLPEGTDKQQYDFAFSFIHKQDLPNGEVALKQFIEANPSSSLLSNARYWLGRVYQRQNKIPLAAGEFLAIIETYPNSTKYPDALVDLADVLVKLGEESGQICAILAEFNGMDKKVSARLRARADRFYKQAKCQ</sequence>
<feature type="region of interest" description="Disordered" evidence="2">
    <location>
        <begin position="116"/>
        <end position="153"/>
    </location>
</feature>
<name>A0AA52EDV1_9PROT</name>
<keyword evidence="3" id="KW-0732">Signal</keyword>
<protein>
    <recommendedName>
        <fullName evidence="6">Cell division coordinator CpoB</fullName>
    </recommendedName>
</protein>
<keyword evidence="1" id="KW-0175">Coiled coil</keyword>
<keyword evidence="5" id="KW-1185">Reference proteome</keyword>
<gene>
    <name evidence="4" type="ORF">QGN29_00775</name>
</gene>
<dbReference type="SUPFAM" id="SSF48452">
    <property type="entry name" value="TPR-like"/>
    <property type="match status" value="1"/>
</dbReference>
<evidence type="ECO:0000256" key="1">
    <source>
        <dbReference type="SAM" id="Coils"/>
    </source>
</evidence>
<evidence type="ECO:0000256" key="3">
    <source>
        <dbReference type="SAM" id="SignalP"/>
    </source>
</evidence>
<dbReference type="Gene3D" id="1.25.40.10">
    <property type="entry name" value="Tetratricopeptide repeat domain"/>
    <property type="match status" value="1"/>
</dbReference>
<proteinExistence type="predicted"/>
<dbReference type="KEGG" id="tmk:QGN29_00775"/>
<organism evidence="4 5">
    <name type="scientific">Temperatibacter marinus</name>
    <dbReference type="NCBI Taxonomy" id="1456591"/>
    <lineage>
        <taxon>Bacteria</taxon>
        <taxon>Pseudomonadati</taxon>
        <taxon>Pseudomonadota</taxon>
        <taxon>Alphaproteobacteria</taxon>
        <taxon>Kordiimonadales</taxon>
        <taxon>Temperatibacteraceae</taxon>
        <taxon>Temperatibacter</taxon>
    </lineage>
</organism>
<feature type="signal peptide" evidence="3">
    <location>
        <begin position="1"/>
        <end position="23"/>
    </location>
</feature>
<evidence type="ECO:0000256" key="2">
    <source>
        <dbReference type="SAM" id="MobiDB-lite"/>
    </source>
</evidence>
<feature type="coiled-coil region" evidence="1">
    <location>
        <begin position="26"/>
        <end position="103"/>
    </location>
</feature>
<evidence type="ECO:0000313" key="4">
    <source>
        <dbReference type="EMBL" id="WND02895.1"/>
    </source>
</evidence>
<evidence type="ECO:0008006" key="6">
    <source>
        <dbReference type="Google" id="ProtNLM"/>
    </source>
</evidence>
<evidence type="ECO:0000313" key="5">
    <source>
        <dbReference type="Proteomes" id="UP001268683"/>
    </source>
</evidence>
<reference evidence="4" key="1">
    <citation type="submission" date="2023-04" db="EMBL/GenBank/DDBJ databases">
        <title>Complete genome sequence of Temperatibacter marinus.</title>
        <authorList>
            <person name="Rong J.-C."/>
            <person name="Yi M.-L."/>
            <person name="Zhao Q."/>
        </authorList>
    </citation>
    <scope>NUCLEOTIDE SEQUENCE</scope>
    <source>
        <strain evidence="4">NBRC 110045</strain>
    </source>
</reference>
<feature type="chain" id="PRO_5041467966" description="Cell division coordinator CpoB" evidence="3">
    <location>
        <begin position="24"/>
        <end position="300"/>
    </location>
</feature>
<dbReference type="EMBL" id="CP123872">
    <property type="protein sequence ID" value="WND02895.1"/>
    <property type="molecule type" value="Genomic_DNA"/>
</dbReference>
<dbReference type="AlphaFoldDB" id="A0AA52EDV1"/>